<comment type="caution">
    <text evidence="3">The sequence shown here is derived from an EMBL/GenBank/DDBJ whole genome shotgun (WGS) entry which is preliminary data.</text>
</comment>
<feature type="domain" description="Thiopeptide-type bacteriocin biosynthesis" evidence="2">
    <location>
        <begin position="728"/>
        <end position="987"/>
    </location>
</feature>
<evidence type="ECO:0008006" key="5">
    <source>
        <dbReference type="Google" id="ProtNLM"/>
    </source>
</evidence>
<dbReference type="InterPro" id="IPR006827">
    <property type="entry name" value="Lant_deHydtase_N"/>
</dbReference>
<gene>
    <name evidence="3" type="ORF">DXN04_00045</name>
</gene>
<feature type="domain" description="Lantibiotic dehydratase N-terminal" evidence="1">
    <location>
        <begin position="40"/>
        <end position="662"/>
    </location>
</feature>
<protein>
    <recommendedName>
        <fullName evidence="5">Lantibiotic dehydratase</fullName>
    </recommendedName>
</protein>
<reference evidence="3 4" key="1">
    <citation type="submission" date="2018-08" db="EMBL/GenBank/DDBJ databases">
        <title>Chitinophaga sp. K20C18050901, a novel bacterium isolated from forest soil.</title>
        <authorList>
            <person name="Wang C."/>
        </authorList>
    </citation>
    <scope>NUCLEOTIDE SEQUENCE [LARGE SCALE GENOMIC DNA]</scope>
    <source>
        <strain evidence="3 4">K20C18050901</strain>
    </source>
</reference>
<dbReference type="Pfam" id="PF14028">
    <property type="entry name" value="Lant_dehydr_C"/>
    <property type="match status" value="1"/>
</dbReference>
<evidence type="ECO:0000259" key="1">
    <source>
        <dbReference type="Pfam" id="PF04738"/>
    </source>
</evidence>
<dbReference type="AlphaFoldDB" id="A0A3E1P6Y1"/>
<name>A0A3E1P6Y1_9BACT</name>
<evidence type="ECO:0000259" key="2">
    <source>
        <dbReference type="Pfam" id="PF14028"/>
    </source>
</evidence>
<evidence type="ECO:0000313" key="3">
    <source>
        <dbReference type="EMBL" id="RFM35946.1"/>
    </source>
</evidence>
<dbReference type="OrthoDB" id="1273722at2"/>
<dbReference type="Proteomes" id="UP000261174">
    <property type="component" value="Unassembled WGS sequence"/>
</dbReference>
<accession>A0A3E1P6Y1</accession>
<dbReference type="EMBL" id="QTJV01000001">
    <property type="protein sequence ID" value="RFM35946.1"/>
    <property type="molecule type" value="Genomic_DNA"/>
</dbReference>
<sequence length="1002" mass="114128">MITVKDFYLVRTPLQSIQFLDQFEQIDMAALPARLQSLFQDPAMQEAIYIASPELYQELMKWLQGGAGSEKMCMALYRYVLRMSTRCTPYGLFAGCATGHYAASTAIEIGQEHKKHCRLDMNYVAELAAMIAQLPALKVQLRYFPNNSIYPVADTFRYAGFTVKNKFRNYELAAVSRTPYLETLLAVARDGATIAELCAAIVDEEITEEDAREFIDELIINQLLVSELEPTVTGEEFFSYLLKRLSTLSGTGAIAATLAQIQQLLSDTTTGVDKYLRTHALVQELLPDTKSKDLVQTDLFLATTQNTISATLIRDLQDQVLPLWKMARPNTNTDMSNFMNRFRERYEEQEVSLALALDNEAGIGYGNSQSDHTPLIDDLVIQNNEEQTNLQWSQLRSFQLEKLHLCMQQGKTSLELTDADLETLKSPVPVVLPSSMYLMGSLHGSSAETIDGGEYLFEFNGFSGPSSANLLGRFCHGDAQLLAHVKECLREEEQQDPDVIYAEVVHLPEARTGNILLRPQLREYEIVYLGNGSVAPDKQFPITDLMVSIRQNKIVLRSRRYNKRVIPRLSTAHNFARNSLPVYHFLCDLQSHTVTGWQWHLPVQPAFLPRVTYKKIVLGKATWHLQKGDDLKALQLPRYITIMEGDNELYIDLQNQVSVKLLQSMLEKKEKLTVQEVIGTPDQCWIKGVGGRFTNEVIIPFANKVSASASVEAITREPVRRFITGSEWLYIKLYGGSKTSEDVLTSVIAPLIAHVEAAQLVDKWFFIRFNDPDHHIRLRFHNSSDPTFWQQILHLLYEQLGQYQKQELIYKVQTDTYVREIERYGAETMEFSEQVFHADSKAVLNCICQLEGEDGERYRWLLAARGVDVLLQDFGFDLAGRAAIMKVIREGFFREFGGSQDLQTQLNSKYRQEMRQLSSFLDPRQDGENGIEGLFDERSAFIRATVPPGIPADYLLPSYIHMFLNRILLTGQRKHELVLYHFLSKYYDSQLAIQKKAGTFQK</sequence>
<dbReference type="NCBIfam" id="TIGR03891">
    <property type="entry name" value="thiopep_ocin"/>
    <property type="match status" value="1"/>
</dbReference>
<dbReference type="RefSeq" id="WP_116851294.1">
    <property type="nucleotide sequence ID" value="NZ_QTJV01000001.1"/>
</dbReference>
<keyword evidence="4" id="KW-1185">Reference proteome</keyword>
<dbReference type="Pfam" id="PF04738">
    <property type="entry name" value="Lant_dehydr_N"/>
    <property type="match status" value="1"/>
</dbReference>
<evidence type="ECO:0000313" key="4">
    <source>
        <dbReference type="Proteomes" id="UP000261174"/>
    </source>
</evidence>
<proteinExistence type="predicted"/>
<organism evidence="3 4">
    <name type="scientific">Chitinophaga silvisoli</name>
    <dbReference type="NCBI Taxonomy" id="2291814"/>
    <lineage>
        <taxon>Bacteria</taxon>
        <taxon>Pseudomonadati</taxon>
        <taxon>Bacteroidota</taxon>
        <taxon>Chitinophagia</taxon>
        <taxon>Chitinophagales</taxon>
        <taxon>Chitinophagaceae</taxon>
        <taxon>Chitinophaga</taxon>
    </lineage>
</organism>
<dbReference type="InterPro" id="IPR023809">
    <property type="entry name" value="Thiopep_bacteriocin_synth_dom"/>
</dbReference>